<evidence type="ECO:0000256" key="14">
    <source>
        <dbReference type="ARBA" id="ARBA00023136"/>
    </source>
</evidence>
<dbReference type="FunFam" id="1.25.40.90:FF:000001">
    <property type="entry name" value="phosphatidylinositol-binding clathrin assembly protein-like isoform X1"/>
    <property type="match status" value="1"/>
</dbReference>
<dbReference type="InterPro" id="IPR011417">
    <property type="entry name" value="ANTH_dom"/>
</dbReference>
<evidence type="ECO:0000259" key="23">
    <source>
        <dbReference type="PROSITE" id="PS50942"/>
    </source>
</evidence>
<dbReference type="PROSITE" id="PS50942">
    <property type="entry name" value="ENTH"/>
    <property type="match status" value="1"/>
</dbReference>
<comment type="subcellular location">
    <subcellularLocation>
        <location evidence="3">Cell membrane</location>
    </subcellularLocation>
    <subcellularLocation>
        <location evidence="2">Cytoplasmic vesicle</location>
        <location evidence="2">Clathrin-coated vesicle</location>
    </subcellularLocation>
    <subcellularLocation>
        <location evidence="4">Golgi apparatus</location>
    </subcellularLocation>
    <subcellularLocation>
        <location evidence="5">Membrane</location>
        <location evidence="5">Clathrin-coated pit</location>
    </subcellularLocation>
    <subcellularLocation>
        <location evidence="1">Nucleus</location>
    </subcellularLocation>
</comment>
<evidence type="ECO:0000256" key="6">
    <source>
        <dbReference type="ARBA" id="ARBA00008011"/>
    </source>
</evidence>
<evidence type="ECO:0000256" key="15">
    <source>
        <dbReference type="ARBA" id="ARBA00023176"/>
    </source>
</evidence>
<dbReference type="GO" id="GO:0005905">
    <property type="term" value="C:clathrin-coated pit"/>
    <property type="evidence" value="ECO:0007669"/>
    <property type="project" value="UniProtKB-SubCell"/>
</dbReference>
<name>A0A6J3CMR5_AYTFU</name>
<keyword evidence="7" id="KW-1003">Cell membrane</keyword>
<dbReference type="GO" id="GO:0005545">
    <property type="term" value="F:1-phosphatidylinositol binding"/>
    <property type="evidence" value="ECO:0007669"/>
    <property type="project" value="InterPro"/>
</dbReference>
<organism evidence="24 25">
    <name type="scientific">Aythya fuligula</name>
    <name type="common">Tufted duck</name>
    <name type="synonym">Anas fuligula</name>
    <dbReference type="NCBI Taxonomy" id="219594"/>
    <lineage>
        <taxon>Eukaryota</taxon>
        <taxon>Metazoa</taxon>
        <taxon>Chordata</taxon>
        <taxon>Craniata</taxon>
        <taxon>Vertebrata</taxon>
        <taxon>Euteleostomi</taxon>
        <taxon>Archelosauria</taxon>
        <taxon>Archosauria</taxon>
        <taxon>Dinosauria</taxon>
        <taxon>Saurischia</taxon>
        <taxon>Theropoda</taxon>
        <taxon>Coelurosauria</taxon>
        <taxon>Aves</taxon>
        <taxon>Neognathae</taxon>
        <taxon>Galloanserae</taxon>
        <taxon>Anseriformes</taxon>
        <taxon>Anatidae</taxon>
        <taxon>Aythyinae</taxon>
        <taxon>Aythya</taxon>
    </lineage>
</organism>
<keyword evidence="13" id="KW-0333">Golgi apparatus</keyword>
<dbReference type="GO" id="GO:0016185">
    <property type="term" value="P:synaptic vesicle budding from presynaptic endocytic zone membrane"/>
    <property type="evidence" value="ECO:0007669"/>
    <property type="project" value="TreeGrafter"/>
</dbReference>
<keyword evidence="21" id="KW-0175">Coiled coil</keyword>
<comment type="function">
    <text evidence="18">Cytoplasmic adapter protein that plays a critical role in clathrin-mediated endocytosis which is important in processes such as internalization of cell receptors, synaptic transmission or removal of apoptotic cells. Recruits AP-2 and attaches clathrin triskelions to the cytoplasmic side of plasma membrane leading to clathrin-coated vesicles (CCVs) assembly. Furthermore, regulates clathrin-coated vesicle size and maturation by directly sensing and driving membrane curvature. In addition to binding to clathrin, mediates the endocytosis of small R-SNARES (Soluble NSF Attachment Protein REceptors) between plasma membranes and endosomes including VAMP2, VAMP3, VAMP4, VAMP7 or VAMP8. In turn, PICALM-dependent SNARE endocytosis is required for the formation and maturation of autophagic precursors. Modulates thereby autophagy and the turnover of autophagy substrates such as MAPT/TAU or amyloid precursor protein cleaved C-terminal fragment (APP-CTF).</text>
</comment>
<dbReference type="Pfam" id="PF07651">
    <property type="entry name" value="ANTH"/>
    <property type="match status" value="1"/>
</dbReference>
<keyword evidence="12" id="KW-0007">Acetylation</keyword>
<dbReference type="GeneID" id="116487450"/>
<dbReference type="GO" id="GO:0005546">
    <property type="term" value="F:phosphatidylinositol-4,5-bisphosphate binding"/>
    <property type="evidence" value="ECO:0007669"/>
    <property type="project" value="TreeGrafter"/>
</dbReference>
<protein>
    <recommendedName>
        <fullName evidence="20">Phosphatidylinositol-binding clathrin assembly protein</fullName>
    </recommendedName>
</protein>
<dbReference type="GO" id="GO:0005634">
    <property type="term" value="C:nucleus"/>
    <property type="evidence" value="ECO:0007669"/>
    <property type="project" value="UniProtKB-SubCell"/>
</dbReference>
<sequence length="704" mass="76067">MSGQSLTDRITAAQHSVTGSAVSKTVCKATTHEVMGPKKKHLDYLIQCTNEMNVNIPQLADSLFERTTNSSWVVVFKSLITTHHLMVYGNERFIQYLASRNTLFNLSNFLDKSGLQGYDMSTFIRRYSRYLNEKAVSYRQVAFDFTKVKRGADGVMRTMSTEKLLKTVPIIQNQMDALLDFNVNSNELTNGVINAAFMLLFKDAIRLFAAYNEGIINLLEKYFDMKKNQCKEGLDIYKKFLTRMTRISEFLKVAEQVGIDRGDIPDLSQAPSSLLDALEQHLASLEGKKIKDSTAASRATTLSNAVSSLASTGLSLTKVDEREKQAALEEEQARLKALKEQRLKELAKKPHTSLTTAASPVSTAAGSIMTTPAIDIFSTPSSSNSTSKLPNDLLDLQPTFHPSVHPISAAPQVGSTWGDPFSATVDNVDDAIPNLNPFLTKTNDAAHLSVSSDVSTFTSRTPTHEMFVDSFCGPQAYPNASHFRNEPSSVAGLFGGFTPSPVAQPQPSAGLNVDFESVFGNKSSNVVLDSGGFDELGGLLKPTVASQNQSLPVAKVPPNKLVSDDLDSSLANLVGNLGIGNGTAKNDVNWTQPGEKKLTGGSNWQPKIAPTTAWNAPTLAPPVMAYPATTPTGMMGYGMPSQMGGIPVMTQPTLIYSQPVMRPPNPFGPVPGAQLSAASSPSSQSPHRASGKDPFAELSLQDFL</sequence>
<dbReference type="InterPro" id="IPR013809">
    <property type="entry name" value="ENTH"/>
</dbReference>
<dbReference type="InterPro" id="IPR014712">
    <property type="entry name" value="ANTH_dom_sf"/>
</dbReference>
<evidence type="ECO:0000313" key="25">
    <source>
        <dbReference type="RefSeq" id="XP_032040326.1"/>
    </source>
</evidence>
<dbReference type="Proteomes" id="UP000504639">
    <property type="component" value="Chromosome 1"/>
</dbReference>
<dbReference type="SUPFAM" id="SSF89009">
    <property type="entry name" value="GAT-like domain"/>
    <property type="match status" value="1"/>
</dbReference>
<evidence type="ECO:0000256" key="10">
    <source>
        <dbReference type="ARBA" id="ARBA00022583"/>
    </source>
</evidence>
<evidence type="ECO:0000256" key="9">
    <source>
        <dbReference type="ARBA" id="ARBA00022553"/>
    </source>
</evidence>
<feature type="compositionally biased region" description="Low complexity" evidence="22">
    <location>
        <begin position="673"/>
        <end position="688"/>
    </location>
</feature>
<dbReference type="GO" id="GO:0008021">
    <property type="term" value="C:synaptic vesicle"/>
    <property type="evidence" value="ECO:0007669"/>
    <property type="project" value="TreeGrafter"/>
</dbReference>
<dbReference type="RefSeq" id="XP_032040326.1">
    <property type="nucleotide sequence ID" value="XM_032184435.1"/>
</dbReference>
<dbReference type="GO" id="GO:0032050">
    <property type="term" value="F:clathrin heavy chain binding"/>
    <property type="evidence" value="ECO:0007669"/>
    <property type="project" value="TreeGrafter"/>
</dbReference>
<dbReference type="PANTHER" id="PTHR22951:SF16">
    <property type="entry name" value="PHOSPHATIDYLINOSITOL-BINDING CLATHRIN ASSEMBLY PROTEIN"/>
    <property type="match status" value="1"/>
</dbReference>
<dbReference type="CDD" id="cd16985">
    <property type="entry name" value="ANTH_N_AP180"/>
    <property type="match status" value="1"/>
</dbReference>
<keyword evidence="9" id="KW-0597">Phosphoprotein</keyword>
<evidence type="ECO:0000256" key="12">
    <source>
        <dbReference type="ARBA" id="ARBA00022990"/>
    </source>
</evidence>
<dbReference type="Gene3D" id="1.20.58.150">
    <property type="entry name" value="ANTH domain"/>
    <property type="match status" value="1"/>
</dbReference>
<evidence type="ECO:0000256" key="21">
    <source>
        <dbReference type="SAM" id="Coils"/>
    </source>
</evidence>
<evidence type="ECO:0000256" key="5">
    <source>
        <dbReference type="ARBA" id="ARBA00004600"/>
    </source>
</evidence>
<dbReference type="GO" id="GO:0048268">
    <property type="term" value="P:clathrin coat assembly"/>
    <property type="evidence" value="ECO:0007669"/>
    <property type="project" value="InterPro"/>
</dbReference>
<evidence type="ECO:0000256" key="20">
    <source>
        <dbReference type="ARBA" id="ARBA00068054"/>
    </source>
</evidence>
<dbReference type="SUPFAM" id="SSF48464">
    <property type="entry name" value="ENTH/VHS domain"/>
    <property type="match status" value="1"/>
</dbReference>
<evidence type="ECO:0000256" key="18">
    <source>
        <dbReference type="ARBA" id="ARBA00055144"/>
    </source>
</evidence>
<gene>
    <name evidence="25" type="primary">PICALM</name>
</gene>
<keyword evidence="14" id="KW-0472">Membrane</keyword>
<dbReference type="GO" id="GO:0000149">
    <property type="term" value="F:SNARE binding"/>
    <property type="evidence" value="ECO:0007669"/>
    <property type="project" value="TreeGrafter"/>
</dbReference>
<evidence type="ECO:0000256" key="3">
    <source>
        <dbReference type="ARBA" id="ARBA00004236"/>
    </source>
</evidence>
<reference evidence="25" key="1">
    <citation type="submission" date="2025-08" db="UniProtKB">
        <authorList>
            <consortium name="RefSeq"/>
        </authorList>
    </citation>
    <scope>IDENTIFICATION</scope>
    <source>
        <tissue evidence="25">Lung</tissue>
    </source>
</reference>
<comment type="subunit">
    <text evidence="19">Binds to clathrin; involves primarily the C-terminal sequences, but the full-length protein is required for full binding capacity. Binds phosphatidylinositol 4,5- bisphosphate. Interacts with PIMREG; this interaction may change the subcellular location into the nucleus. Interacts with AP2A1 (via its alpha-appendage domain). Interacts (via N-terminus) with VAMP2; VAMP3; VAMP7 and VAMP8 (Via N-terminus). Interacts with LC3/MAP1LC3A.</text>
</comment>
<keyword evidence="10" id="KW-0254">Endocytosis</keyword>
<evidence type="ECO:0000256" key="2">
    <source>
        <dbReference type="ARBA" id="ARBA00004132"/>
    </source>
</evidence>
<keyword evidence="15" id="KW-0168">Coated pit</keyword>
<keyword evidence="17" id="KW-0968">Cytoplasmic vesicle</keyword>
<dbReference type="GO" id="GO:0030136">
    <property type="term" value="C:clathrin-coated vesicle"/>
    <property type="evidence" value="ECO:0007669"/>
    <property type="project" value="UniProtKB-SubCell"/>
</dbReference>
<evidence type="ECO:0000256" key="19">
    <source>
        <dbReference type="ARBA" id="ARBA00061829"/>
    </source>
</evidence>
<feature type="coiled-coil region" evidence="21">
    <location>
        <begin position="321"/>
        <end position="348"/>
    </location>
</feature>
<proteinExistence type="inferred from homology"/>
<evidence type="ECO:0000256" key="4">
    <source>
        <dbReference type="ARBA" id="ARBA00004555"/>
    </source>
</evidence>
<keyword evidence="16" id="KW-0539">Nucleus</keyword>
<dbReference type="AlphaFoldDB" id="A0A6J3CMR5"/>
<evidence type="ECO:0000256" key="17">
    <source>
        <dbReference type="ARBA" id="ARBA00023329"/>
    </source>
</evidence>
<dbReference type="CTD" id="8301"/>
<evidence type="ECO:0000256" key="22">
    <source>
        <dbReference type="SAM" id="MobiDB-lite"/>
    </source>
</evidence>
<accession>A0A6J3CMR5</accession>
<dbReference type="PANTHER" id="PTHR22951">
    <property type="entry name" value="CLATHRIN ASSEMBLY PROTEIN"/>
    <property type="match status" value="1"/>
</dbReference>
<comment type="similarity">
    <text evidence="6">Belongs to the PICALM/SNAP91 family.</text>
</comment>
<feature type="region of interest" description="Disordered" evidence="22">
    <location>
        <begin position="586"/>
        <end position="605"/>
    </location>
</feature>
<dbReference type="FunFam" id="1.20.58.150:FF:000001">
    <property type="entry name" value="phosphatidylinositol-binding clathrin assembly protein-like isoform X1"/>
    <property type="match status" value="1"/>
</dbReference>
<keyword evidence="24" id="KW-1185">Reference proteome</keyword>
<keyword evidence="11" id="KW-0832">Ubl conjugation</keyword>
<evidence type="ECO:0000256" key="16">
    <source>
        <dbReference type="ARBA" id="ARBA00023242"/>
    </source>
</evidence>
<dbReference type="InterPro" id="IPR008942">
    <property type="entry name" value="ENTH_VHS"/>
</dbReference>
<evidence type="ECO:0000256" key="7">
    <source>
        <dbReference type="ARBA" id="ARBA00022475"/>
    </source>
</evidence>
<dbReference type="GO" id="GO:0098894">
    <property type="term" value="C:extrinsic component of presynaptic endocytic zone membrane"/>
    <property type="evidence" value="ECO:0007669"/>
    <property type="project" value="TreeGrafter"/>
</dbReference>
<dbReference type="InterPro" id="IPR045192">
    <property type="entry name" value="AP180-like"/>
</dbReference>
<dbReference type="Gene3D" id="1.25.40.90">
    <property type="match status" value="1"/>
</dbReference>
<dbReference type="GO" id="GO:0005794">
    <property type="term" value="C:Golgi apparatus"/>
    <property type="evidence" value="ECO:0007669"/>
    <property type="project" value="UniProtKB-SubCell"/>
</dbReference>
<dbReference type="SMART" id="SM00273">
    <property type="entry name" value="ENTH"/>
    <property type="match status" value="1"/>
</dbReference>
<feature type="domain" description="ENTH" evidence="23">
    <location>
        <begin position="14"/>
        <end position="145"/>
    </location>
</feature>
<evidence type="ECO:0000256" key="11">
    <source>
        <dbReference type="ARBA" id="ARBA00022843"/>
    </source>
</evidence>
<evidence type="ECO:0000256" key="1">
    <source>
        <dbReference type="ARBA" id="ARBA00004123"/>
    </source>
</evidence>
<keyword evidence="8" id="KW-1017">Isopeptide bond</keyword>
<evidence type="ECO:0000256" key="8">
    <source>
        <dbReference type="ARBA" id="ARBA00022499"/>
    </source>
</evidence>
<evidence type="ECO:0000313" key="24">
    <source>
        <dbReference type="Proteomes" id="UP000504639"/>
    </source>
</evidence>
<feature type="region of interest" description="Disordered" evidence="22">
    <location>
        <begin position="657"/>
        <end position="704"/>
    </location>
</feature>
<dbReference type="GO" id="GO:0072583">
    <property type="term" value="P:clathrin-dependent endocytosis"/>
    <property type="evidence" value="ECO:0007669"/>
    <property type="project" value="InterPro"/>
</dbReference>
<evidence type="ECO:0000256" key="13">
    <source>
        <dbReference type="ARBA" id="ARBA00023034"/>
    </source>
</evidence>